<accession>A0ABS0SCH3</accession>
<comment type="caution">
    <text evidence="3">The sequence shown here is derived from an EMBL/GenBank/DDBJ whole genome shotgun (WGS) entry which is preliminary data.</text>
</comment>
<evidence type="ECO:0000313" key="4">
    <source>
        <dbReference type="Proteomes" id="UP000601789"/>
    </source>
</evidence>
<gene>
    <name evidence="3" type="ORF">IOD40_10020</name>
</gene>
<feature type="transmembrane region" description="Helical" evidence="2">
    <location>
        <begin position="12"/>
        <end position="33"/>
    </location>
</feature>
<evidence type="ECO:0000256" key="2">
    <source>
        <dbReference type="SAM" id="Phobius"/>
    </source>
</evidence>
<keyword evidence="4" id="KW-1185">Reference proteome</keyword>
<dbReference type="EMBL" id="JADGMQ010000005">
    <property type="protein sequence ID" value="MBI1620998.1"/>
    <property type="molecule type" value="Genomic_DNA"/>
</dbReference>
<evidence type="ECO:0000313" key="3">
    <source>
        <dbReference type="EMBL" id="MBI1620998.1"/>
    </source>
</evidence>
<keyword evidence="2" id="KW-0472">Membrane</keyword>
<keyword evidence="2" id="KW-1133">Transmembrane helix</keyword>
<reference evidence="3 4" key="1">
    <citation type="submission" date="2020-10" db="EMBL/GenBank/DDBJ databases">
        <title>Aquamicrobium zhengzhouensis sp. nov., a exopolysaccharide producing bacterium isolated from farmland soil.</title>
        <authorList>
            <person name="Wang X."/>
        </authorList>
    </citation>
    <scope>NUCLEOTIDE SEQUENCE [LARGE SCALE GENOMIC DNA]</scope>
    <source>
        <strain evidence="4">cd-1</strain>
    </source>
</reference>
<feature type="region of interest" description="Disordered" evidence="1">
    <location>
        <begin position="169"/>
        <end position="231"/>
    </location>
</feature>
<proteinExistence type="predicted"/>
<dbReference type="RefSeq" id="WP_198476401.1">
    <property type="nucleotide sequence ID" value="NZ_JADGMQ010000005.1"/>
</dbReference>
<keyword evidence="2" id="KW-0812">Transmembrane</keyword>
<name>A0ABS0SCH3_9HYPH</name>
<organism evidence="3 4">
    <name type="scientific">Aquamicrobium zhengzhouense</name>
    <dbReference type="NCBI Taxonomy" id="2781738"/>
    <lineage>
        <taxon>Bacteria</taxon>
        <taxon>Pseudomonadati</taxon>
        <taxon>Pseudomonadota</taxon>
        <taxon>Alphaproteobacteria</taxon>
        <taxon>Hyphomicrobiales</taxon>
        <taxon>Phyllobacteriaceae</taxon>
        <taxon>Aquamicrobium</taxon>
    </lineage>
</organism>
<protein>
    <submittedName>
        <fullName evidence="3">Uncharacterized protein</fullName>
    </submittedName>
</protein>
<dbReference type="Proteomes" id="UP000601789">
    <property type="component" value="Unassembled WGS sequence"/>
</dbReference>
<feature type="compositionally biased region" description="Gly residues" evidence="1">
    <location>
        <begin position="187"/>
        <end position="224"/>
    </location>
</feature>
<evidence type="ECO:0000256" key="1">
    <source>
        <dbReference type="SAM" id="MobiDB-lite"/>
    </source>
</evidence>
<sequence>MRFFDFSSWQGVLFTLLGIAMFTLISMGIRLVMMFTIQQKQQRTNRQINERLKTLIAAYKTLGGSFTGTLSVDPTHLRDLRRKAEIEGEEVEEEALVLPDTSFDRPRRIRDAVEAALADIILLGTEEQVRLAAEATRDLVAGKPVYTDELVVSLRDFIRDALDLAPVPASIEIPSQGPTRPSSSGGRSRGGGGEGGGGEGGRGGGGGGGGGMAGGGGMGLGLGLGSRRDDS</sequence>